<dbReference type="Gene3D" id="3.40.50.2000">
    <property type="entry name" value="Glycogen Phosphorylase B"/>
    <property type="match status" value="1"/>
</dbReference>
<dbReference type="Proteomes" id="UP000233524">
    <property type="component" value="Unassembled WGS sequence"/>
</dbReference>
<organism evidence="2 3">
    <name type="scientific">Lomentospora prolificans</name>
    <dbReference type="NCBI Taxonomy" id="41688"/>
    <lineage>
        <taxon>Eukaryota</taxon>
        <taxon>Fungi</taxon>
        <taxon>Dikarya</taxon>
        <taxon>Ascomycota</taxon>
        <taxon>Pezizomycotina</taxon>
        <taxon>Sordariomycetes</taxon>
        <taxon>Hypocreomycetidae</taxon>
        <taxon>Microascales</taxon>
        <taxon>Microascaceae</taxon>
        <taxon>Lomentospora</taxon>
    </lineage>
</organism>
<evidence type="ECO:0000259" key="1">
    <source>
        <dbReference type="Pfam" id="PF06722"/>
    </source>
</evidence>
<dbReference type="VEuPathDB" id="FungiDB:jhhlp_000171"/>
<evidence type="ECO:0000313" key="2">
    <source>
        <dbReference type="EMBL" id="PKS13400.1"/>
    </source>
</evidence>
<comment type="caution">
    <text evidence="2">The sequence shown here is derived from an EMBL/GenBank/DDBJ whole genome shotgun (WGS) entry which is preliminary data.</text>
</comment>
<reference evidence="2 3" key="1">
    <citation type="journal article" date="2017" name="G3 (Bethesda)">
        <title>First Draft Genome Sequence of the Pathogenic Fungus Lomentospora prolificans (Formerly Scedosporium prolificans).</title>
        <authorList>
            <person name="Luo R."/>
            <person name="Zimin A."/>
            <person name="Workman R."/>
            <person name="Fan Y."/>
            <person name="Pertea G."/>
            <person name="Grossman N."/>
            <person name="Wear M.P."/>
            <person name="Jia B."/>
            <person name="Miller H."/>
            <person name="Casadevall A."/>
            <person name="Timp W."/>
            <person name="Zhang S.X."/>
            <person name="Salzberg S.L."/>
        </authorList>
    </citation>
    <scope>NUCLEOTIDE SEQUENCE [LARGE SCALE GENOMIC DNA]</scope>
    <source>
        <strain evidence="2 3">JHH-5317</strain>
    </source>
</reference>
<gene>
    <name evidence="2" type="ORF">jhhlp_000171</name>
</gene>
<protein>
    <recommendedName>
        <fullName evidence="1">Erythromycin biosynthesis protein CIII-like C-terminal domain-containing protein</fullName>
    </recommendedName>
</protein>
<dbReference type="OrthoDB" id="5835829at2759"/>
<dbReference type="InterPro" id="IPR010610">
    <property type="entry name" value="EryCIII-like_C"/>
</dbReference>
<dbReference type="InParanoid" id="A0A2N3NLT1"/>
<sequence length="507" mass="55943">MDLPKKVLFFTNSDYGQANVILATAHTLLLTQSVEIHIASFHGLEAAVRSMSNMALSQSSTTGVRNSIVFHSLQGISWGPASFRPETGVAASLDLKPGLRNSAACVSRLPTILLPWHPDEFMTIYREAERILEEVNPNLTIVEPLFTQAMTLCHRSKVNWAVLAPNTIKDFAIPKQPNLAMLWKYPLVCSAMPYPLPWALIPRNIALNLVAGYALVTDTRIKEITRILHHEVDPTVNLITANELGVLKSPPPGIRILVANSPDLDYHFDFFPDYIVPCGPIIRPTDPVAAADPDLAAWLDRGPTVYVNLGTHLKATPTEATEMAHAYRAVLDYAREHNLGPLQILWKIGRKHVDGEKLEQDNFDGSWKPVLDTLRPELDAGRMRLTDWVTVEPGSVLQSGRIVCSIHHGGASSFYEALCAGIPQILLPPWSDCYDFANRTELLGVGRWANKKAKPRWERSELASCIIDVLFGPESTKILARAKAVAAQHPEGAGREKAAREIIALVA</sequence>
<accession>A0A2N3NLT1</accession>
<dbReference type="PANTHER" id="PTHR48050">
    <property type="entry name" value="STEROL 3-BETA-GLUCOSYLTRANSFERASE"/>
    <property type="match status" value="1"/>
</dbReference>
<dbReference type="AlphaFoldDB" id="A0A2N3NLT1"/>
<dbReference type="STRING" id="41688.A0A2N3NLT1"/>
<dbReference type="GO" id="GO:0016757">
    <property type="term" value="F:glycosyltransferase activity"/>
    <property type="evidence" value="ECO:0007669"/>
    <property type="project" value="UniProtKB-ARBA"/>
</dbReference>
<feature type="domain" description="Erythromycin biosynthesis protein CIII-like C-terminal" evidence="1">
    <location>
        <begin position="383"/>
        <end position="470"/>
    </location>
</feature>
<proteinExistence type="predicted"/>
<dbReference type="InterPro" id="IPR050426">
    <property type="entry name" value="Glycosyltransferase_28"/>
</dbReference>
<keyword evidence="3" id="KW-1185">Reference proteome</keyword>
<evidence type="ECO:0000313" key="3">
    <source>
        <dbReference type="Proteomes" id="UP000233524"/>
    </source>
</evidence>
<dbReference type="SUPFAM" id="SSF53756">
    <property type="entry name" value="UDP-Glycosyltransferase/glycogen phosphorylase"/>
    <property type="match status" value="1"/>
</dbReference>
<dbReference type="EMBL" id="NLAX01000001">
    <property type="protein sequence ID" value="PKS13400.1"/>
    <property type="molecule type" value="Genomic_DNA"/>
</dbReference>
<dbReference type="Pfam" id="PF06722">
    <property type="entry name" value="EryCIII-like_C"/>
    <property type="match status" value="1"/>
</dbReference>
<name>A0A2N3NLT1_9PEZI</name>
<dbReference type="PANTHER" id="PTHR48050:SF13">
    <property type="entry name" value="STEROL 3-BETA-GLUCOSYLTRANSFERASE UGT80A2"/>
    <property type="match status" value="1"/>
</dbReference>